<keyword evidence="1" id="KW-1133">Transmembrane helix</keyword>
<accession>A0A4R7S107</accession>
<keyword evidence="1" id="KW-0472">Membrane</keyword>
<dbReference type="AlphaFoldDB" id="A0A4R7S107"/>
<dbReference type="Proteomes" id="UP000295662">
    <property type="component" value="Unassembled WGS sequence"/>
</dbReference>
<evidence type="ECO:0000256" key="1">
    <source>
        <dbReference type="SAM" id="Phobius"/>
    </source>
</evidence>
<dbReference type="EMBL" id="SOCA01000003">
    <property type="protein sequence ID" value="TDU71146.1"/>
    <property type="molecule type" value="Genomic_DNA"/>
</dbReference>
<comment type="caution">
    <text evidence="2">The sequence shown here is derived from an EMBL/GenBank/DDBJ whole genome shotgun (WGS) entry which is preliminary data.</text>
</comment>
<sequence length="51" mass="6135">MHLSIRKIIFNKPWLLPVLFFLTFVASWIAFIVFAIQHRPQEVERILMLLP</sequence>
<evidence type="ECO:0000313" key="2">
    <source>
        <dbReference type="EMBL" id="TDU71146.1"/>
    </source>
</evidence>
<proteinExistence type="predicted"/>
<organism evidence="2 3">
    <name type="scientific">Prosthecobacter fusiformis</name>
    <dbReference type="NCBI Taxonomy" id="48464"/>
    <lineage>
        <taxon>Bacteria</taxon>
        <taxon>Pseudomonadati</taxon>
        <taxon>Verrucomicrobiota</taxon>
        <taxon>Verrucomicrobiia</taxon>
        <taxon>Verrucomicrobiales</taxon>
        <taxon>Verrucomicrobiaceae</taxon>
        <taxon>Prosthecobacter</taxon>
    </lineage>
</organism>
<name>A0A4R7S107_9BACT</name>
<keyword evidence="1" id="KW-0812">Transmembrane</keyword>
<protein>
    <submittedName>
        <fullName evidence="2">Uncharacterized protein</fullName>
    </submittedName>
</protein>
<gene>
    <name evidence="2" type="ORF">EI77_02265</name>
</gene>
<reference evidence="2 3" key="1">
    <citation type="submission" date="2019-03" db="EMBL/GenBank/DDBJ databases">
        <title>Genomic Encyclopedia of Archaeal and Bacterial Type Strains, Phase II (KMG-II): from individual species to whole genera.</title>
        <authorList>
            <person name="Goeker M."/>
        </authorList>
    </citation>
    <scope>NUCLEOTIDE SEQUENCE [LARGE SCALE GENOMIC DNA]</scope>
    <source>
        <strain evidence="2 3">ATCC 25309</strain>
    </source>
</reference>
<feature type="transmembrane region" description="Helical" evidence="1">
    <location>
        <begin position="14"/>
        <end position="36"/>
    </location>
</feature>
<evidence type="ECO:0000313" key="3">
    <source>
        <dbReference type="Proteomes" id="UP000295662"/>
    </source>
</evidence>
<keyword evidence="3" id="KW-1185">Reference proteome</keyword>